<accession>A0A0G2BJE7</accession>
<comment type="caution">
    <text evidence="2">The sequence shown here is derived from an EMBL/GenBank/DDBJ whole genome shotgun (WGS) entry which is preliminary data.</text>
</comment>
<dbReference type="InterPro" id="IPR024445">
    <property type="entry name" value="Tnp_ISXO2-like"/>
</dbReference>
<dbReference type="EMBL" id="LCSD01000035">
    <property type="protein sequence ID" value="KKW45889.1"/>
    <property type="molecule type" value="Genomic_DNA"/>
</dbReference>
<dbReference type="NCBIfam" id="NF033547">
    <property type="entry name" value="transpos_IS1595"/>
    <property type="match status" value="1"/>
</dbReference>
<dbReference type="AlphaFoldDB" id="A0A0G2BJE7"/>
<feature type="domain" description="ISXO2-like transposase" evidence="1">
    <location>
        <begin position="122"/>
        <end position="258"/>
    </location>
</feature>
<dbReference type="SMART" id="SM01126">
    <property type="entry name" value="DDE_Tnp_IS1595"/>
    <property type="match status" value="1"/>
</dbReference>
<dbReference type="Pfam" id="PF12762">
    <property type="entry name" value="DDE_Tnp_IS1595"/>
    <property type="match status" value="1"/>
</dbReference>
<evidence type="ECO:0000313" key="3">
    <source>
        <dbReference type="Proteomes" id="UP000034789"/>
    </source>
</evidence>
<sequence length="281" mass="32185">MAGRFGIRSLRRKFPSENACLEFLLKRRHGKRCSCGGEFRRIPGRKQYQCSRCRFQIAPTAGTIFEKSKVPLSLWFHVMLVFSNAKCGISAKVIERDLEITYKCAWRMLTLIRGALTQSDDALSGDVEVDTGYIGGYAPLARRMHNKATVFAAIQRGGTMRAEVTKDATAKAHKNFVWKNVSTKNTRLMTDKANRFDRIALPYERHAVNHHKGEYVRGDVHVRHGQGAVLRFTRYRIAASKRLKKRSFSSIAKVYRDERERLRRKGWTLCYVGIRPEKAGS</sequence>
<organism evidence="2 3">
    <name type="scientific">Candidatus Kaiserbacteria bacterium GW2011_GWA2_58_9</name>
    <dbReference type="NCBI Taxonomy" id="1618672"/>
    <lineage>
        <taxon>Bacteria</taxon>
        <taxon>Candidatus Kaiseribacteriota</taxon>
    </lineage>
</organism>
<reference evidence="2 3" key="1">
    <citation type="journal article" date="2015" name="Nature">
        <title>rRNA introns, odd ribosomes, and small enigmatic genomes across a large radiation of phyla.</title>
        <authorList>
            <person name="Brown C.T."/>
            <person name="Hug L.A."/>
            <person name="Thomas B.C."/>
            <person name="Sharon I."/>
            <person name="Castelle C.J."/>
            <person name="Singh A."/>
            <person name="Wilkins M.J."/>
            <person name="Williams K.H."/>
            <person name="Banfield J.F."/>
        </authorList>
    </citation>
    <scope>NUCLEOTIDE SEQUENCE [LARGE SCALE GENOMIC DNA]</scope>
</reference>
<gene>
    <name evidence="2" type="ORF">UY98_C0035G0007</name>
</gene>
<protein>
    <submittedName>
        <fullName evidence="2">ISSpo3, transposase</fullName>
    </submittedName>
</protein>
<evidence type="ECO:0000259" key="1">
    <source>
        <dbReference type="SMART" id="SM01126"/>
    </source>
</evidence>
<dbReference type="Proteomes" id="UP000034789">
    <property type="component" value="Unassembled WGS sequence"/>
</dbReference>
<name>A0A0G2BJE7_9BACT</name>
<proteinExistence type="predicted"/>
<evidence type="ECO:0000313" key="2">
    <source>
        <dbReference type="EMBL" id="KKW45889.1"/>
    </source>
</evidence>